<comment type="subcellular location">
    <subcellularLocation>
        <location evidence="1 5">Bacterial flagellum basal body</location>
    </subcellularLocation>
</comment>
<dbReference type="GO" id="GO:0005198">
    <property type="term" value="F:structural molecule activity"/>
    <property type="evidence" value="ECO:0007669"/>
    <property type="project" value="UniProtKB-UniRule"/>
</dbReference>
<dbReference type="InterPro" id="IPR001624">
    <property type="entry name" value="FliE"/>
</dbReference>
<dbReference type="Pfam" id="PF02049">
    <property type="entry name" value="FliE"/>
    <property type="match status" value="1"/>
</dbReference>
<evidence type="ECO:0000313" key="6">
    <source>
        <dbReference type="EMBL" id="NDY97137.1"/>
    </source>
</evidence>
<name>A0A845V0J7_9GAMM</name>
<keyword evidence="6" id="KW-0282">Flagellum</keyword>
<dbReference type="GO" id="GO:0071973">
    <property type="term" value="P:bacterial-type flagellum-dependent cell motility"/>
    <property type="evidence" value="ECO:0007669"/>
    <property type="project" value="InterPro"/>
</dbReference>
<evidence type="ECO:0000313" key="7">
    <source>
        <dbReference type="Proteomes" id="UP000484885"/>
    </source>
</evidence>
<dbReference type="GO" id="GO:0009425">
    <property type="term" value="C:bacterial-type flagellum basal body"/>
    <property type="evidence" value="ECO:0007669"/>
    <property type="project" value="UniProtKB-SubCell"/>
</dbReference>
<dbReference type="HAMAP" id="MF_00724">
    <property type="entry name" value="FliE"/>
    <property type="match status" value="1"/>
</dbReference>
<keyword evidence="6" id="KW-0966">Cell projection</keyword>
<protein>
    <recommendedName>
        <fullName evidence="3 5">Flagellar hook-basal body complex protein FliE</fullName>
    </recommendedName>
</protein>
<organism evidence="6 7">
    <name type="scientific">Wenzhouxiangella limi</name>
    <dbReference type="NCBI Taxonomy" id="2707351"/>
    <lineage>
        <taxon>Bacteria</taxon>
        <taxon>Pseudomonadati</taxon>
        <taxon>Pseudomonadota</taxon>
        <taxon>Gammaproteobacteria</taxon>
        <taxon>Chromatiales</taxon>
        <taxon>Wenzhouxiangellaceae</taxon>
        <taxon>Wenzhouxiangella</taxon>
    </lineage>
</organism>
<dbReference type="PANTHER" id="PTHR34653:SF1">
    <property type="entry name" value="FLAGELLAR HOOK-BASAL BODY COMPLEX PROTEIN FLIE"/>
    <property type="match status" value="1"/>
</dbReference>
<keyword evidence="7" id="KW-1185">Reference proteome</keyword>
<dbReference type="Proteomes" id="UP000484885">
    <property type="component" value="Unassembled WGS sequence"/>
</dbReference>
<evidence type="ECO:0000256" key="4">
    <source>
        <dbReference type="ARBA" id="ARBA00023143"/>
    </source>
</evidence>
<dbReference type="PRINTS" id="PR01006">
    <property type="entry name" value="FLGHOOKFLIE"/>
</dbReference>
<dbReference type="EMBL" id="JAAGSC010000044">
    <property type="protein sequence ID" value="NDY97137.1"/>
    <property type="molecule type" value="Genomic_DNA"/>
</dbReference>
<comment type="caution">
    <text evidence="6">The sequence shown here is derived from an EMBL/GenBank/DDBJ whole genome shotgun (WGS) entry which is preliminary data.</text>
</comment>
<reference evidence="6 7" key="1">
    <citation type="submission" date="2020-02" db="EMBL/GenBank/DDBJ databases">
        <authorList>
            <person name="Zhang X.-Y."/>
        </authorList>
    </citation>
    <scope>NUCLEOTIDE SEQUENCE [LARGE SCALE GENOMIC DNA]</scope>
    <source>
        <strain evidence="6 7">C33</strain>
    </source>
</reference>
<keyword evidence="6" id="KW-0969">Cilium</keyword>
<dbReference type="GO" id="GO:0003774">
    <property type="term" value="F:cytoskeletal motor activity"/>
    <property type="evidence" value="ECO:0007669"/>
    <property type="project" value="InterPro"/>
</dbReference>
<dbReference type="PANTHER" id="PTHR34653">
    <property type="match status" value="1"/>
</dbReference>
<gene>
    <name evidence="5 6" type="primary">fliE</name>
    <name evidence="6" type="ORF">G3I74_15545</name>
</gene>
<keyword evidence="4 5" id="KW-0975">Bacterial flagellum</keyword>
<dbReference type="AlphaFoldDB" id="A0A845V0J7"/>
<evidence type="ECO:0000256" key="1">
    <source>
        <dbReference type="ARBA" id="ARBA00004117"/>
    </source>
</evidence>
<evidence type="ECO:0000256" key="5">
    <source>
        <dbReference type="HAMAP-Rule" id="MF_00724"/>
    </source>
</evidence>
<accession>A0A845V0J7</accession>
<evidence type="ECO:0000256" key="3">
    <source>
        <dbReference type="ARBA" id="ARBA00018024"/>
    </source>
</evidence>
<comment type="similarity">
    <text evidence="2 5">Belongs to the FliE family.</text>
</comment>
<evidence type="ECO:0000256" key="2">
    <source>
        <dbReference type="ARBA" id="ARBA00009272"/>
    </source>
</evidence>
<dbReference type="RefSeq" id="WP_164212501.1">
    <property type="nucleotide sequence ID" value="NZ_JAAGSC010000044.1"/>
</dbReference>
<proteinExistence type="inferred from homology"/>
<sequence>MSDMAIQQVLAQMRALQVQAGGTPEQAAPAAEQNRFSDLLHQSINKVAENQSVAGELSTSFSSGDPDTDLTSVMIAMQKSRVSFEAMVEVRNKLVEAYNEIRRMPI</sequence>
<dbReference type="NCBIfam" id="TIGR00205">
    <property type="entry name" value="fliE"/>
    <property type="match status" value="1"/>
</dbReference>